<protein>
    <submittedName>
        <fullName evidence="2">Uncharacterized protein</fullName>
    </submittedName>
</protein>
<comment type="caution">
    <text evidence="2">The sequence shown here is derived from an EMBL/GenBank/DDBJ whole genome shotgun (WGS) entry which is preliminary data.</text>
</comment>
<reference evidence="2 3" key="2">
    <citation type="submission" date="2016-08" db="EMBL/GenBank/DDBJ databases">
        <title>Pervasive Adenine N6-methylation of Active Genes in Fungi.</title>
        <authorList>
            <consortium name="DOE Joint Genome Institute"/>
            <person name="Mondo S.J."/>
            <person name="Dannebaum R.O."/>
            <person name="Kuo R.C."/>
            <person name="Labutti K."/>
            <person name="Haridas S."/>
            <person name="Kuo A."/>
            <person name="Salamov A."/>
            <person name="Ahrendt S.R."/>
            <person name="Lipzen A."/>
            <person name="Sullivan W."/>
            <person name="Andreopoulos W.B."/>
            <person name="Clum A."/>
            <person name="Lindquist E."/>
            <person name="Daum C."/>
            <person name="Ramamoorthy G.K."/>
            <person name="Gryganskyi A."/>
            <person name="Culley D."/>
            <person name="Magnuson J.K."/>
            <person name="James T.Y."/>
            <person name="O'Malley M.A."/>
            <person name="Stajich J.E."/>
            <person name="Spatafora J.W."/>
            <person name="Visel A."/>
            <person name="Grigoriev I.V."/>
        </authorList>
    </citation>
    <scope>NUCLEOTIDE SEQUENCE [LARGE SCALE GENOMIC DNA]</scope>
    <source>
        <strain evidence="2 3">S4</strain>
    </source>
</reference>
<dbReference type="EMBL" id="MCFG01000045">
    <property type="protein sequence ID" value="ORX84826.1"/>
    <property type="molecule type" value="Genomic_DNA"/>
</dbReference>
<sequence>MLFAMRLWLMITKKDRLKLWLLEHTKLLSYVMGLGIPTILAVLTVAPQLLQGKNFVIPKDAQNCMAGYRQLPWQINLTGPGTLLPPTILAILFGLHIAIVLCTVSTQNIVKDVKKFSTISYSSWIRMLWFGILFCVVVAINVGRDYKNAKNLKEHGIPEPALFNIGVGYLVTAGLGLGVLLIFGTTVEAKKKISKLIKSSFDGISSSIFTKKSSTNQSQSQRTYTNNNSFNTSFIGGPDSSLVIKTDNLSFHKGPDSALNSPKSSIISPTTIKNSSVKAKKPIDEVEASMEFTKFMKSVNKVVKDENEMMEMNNMNGGGYTRNLNPMMHDNRDHHDLNINTNYNTPPFFASNSPINNGSITPRMMIPIQKFSHQRMQSQQMQIHHQQSIPQMSTLSDDNQTLINNYKLDEESLLKNTDLDESMLRMDTSSSSINPNIGVNYNNNNNNINYVRNGTFTEEIVYPPKLSFSVKMK</sequence>
<dbReference type="Proteomes" id="UP000193944">
    <property type="component" value="Unassembled WGS sequence"/>
</dbReference>
<feature type="transmembrane region" description="Helical" evidence="1">
    <location>
        <begin position="124"/>
        <end position="142"/>
    </location>
</feature>
<evidence type="ECO:0000313" key="3">
    <source>
        <dbReference type="Proteomes" id="UP000193944"/>
    </source>
</evidence>
<feature type="transmembrane region" description="Helical" evidence="1">
    <location>
        <begin position="27"/>
        <end position="50"/>
    </location>
</feature>
<evidence type="ECO:0000313" key="2">
    <source>
        <dbReference type="EMBL" id="ORX84826.1"/>
    </source>
</evidence>
<keyword evidence="3" id="KW-1185">Reference proteome</keyword>
<accession>A0A1Y1XHF5</accession>
<keyword evidence="1" id="KW-1133">Transmembrane helix</keyword>
<evidence type="ECO:0000256" key="1">
    <source>
        <dbReference type="SAM" id="Phobius"/>
    </source>
</evidence>
<dbReference type="AlphaFoldDB" id="A0A1Y1XHF5"/>
<keyword evidence="1" id="KW-0472">Membrane</keyword>
<proteinExistence type="predicted"/>
<feature type="transmembrane region" description="Helical" evidence="1">
    <location>
        <begin position="162"/>
        <end position="183"/>
    </location>
</feature>
<keyword evidence="1" id="KW-0812">Transmembrane</keyword>
<reference evidence="2 3" key="1">
    <citation type="submission" date="2016-08" db="EMBL/GenBank/DDBJ databases">
        <title>A Parts List for Fungal Cellulosomes Revealed by Comparative Genomics.</title>
        <authorList>
            <consortium name="DOE Joint Genome Institute"/>
            <person name="Haitjema C.H."/>
            <person name="Gilmore S.P."/>
            <person name="Henske J.K."/>
            <person name="Solomon K.V."/>
            <person name="De Groot R."/>
            <person name="Kuo A."/>
            <person name="Mondo S.J."/>
            <person name="Salamov A.A."/>
            <person name="Labutti K."/>
            <person name="Zhao Z."/>
            <person name="Chiniquy J."/>
            <person name="Barry K."/>
            <person name="Brewer H.M."/>
            <person name="Purvine S.O."/>
            <person name="Wright A.T."/>
            <person name="Boxma B."/>
            <person name="Van Alen T."/>
            <person name="Hackstein J.H."/>
            <person name="Baker S.E."/>
            <person name="Grigoriev I.V."/>
            <person name="O'Malley M.A."/>
        </authorList>
    </citation>
    <scope>NUCLEOTIDE SEQUENCE [LARGE SCALE GENOMIC DNA]</scope>
    <source>
        <strain evidence="2 3">S4</strain>
    </source>
</reference>
<feature type="transmembrane region" description="Helical" evidence="1">
    <location>
        <begin position="83"/>
        <end position="104"/>
    </location>
</feature>
<name>A0A1Y1XHF5_9FUNG</name>
<organism evidence="2 3">
    <name type="scientific">Anaeromyces robustus</name>
    <dbReference type="NCBI Taxonomy" id="1754192"/>
    <lineage>
        <taxon>Eukaryota</taxon>
        <taxon>Fungi</taxon>
        <taxon>Fungi incertae sedis</taxon>
        <taxon>Chytridiomycota</taxon>
        <taxon>Chytridiomycota incertae sedis</taxon>
        <taxon>Neocallimastigomycetes</taxon>
        <taxon>Neocallimastigales</taxon>
        <taxon>Neocallimastigaceae</taxon>
        <taxon>Anaeromyces</taxon>
    </lineage>
</organism>
<gene>
    <name evidence="2" type="ORF">BCR32DRAFT_325742</name>
</gene>